<proteinExistence type="inferred from homology"/>
<feature type="region of interest" description="Disordered" evidence="5">
    <location>
        <begin position="44"/>
        <end position="87"/>
    </location>
</feature>
<evidence type="ECO:0000256" key="3">
    <source>
        <dbReference type="ARBA" id="ARBA00022840"/>
    </source>
</evidence>
<evidence type="ECO:0000259" key="6">
    <source>
        <dbReference type="Pfam" id="PF00270"/>
    </source>
</evidence>
<evidence type="ECO:0000256" key="4">
    <source>
        <dbReference type="RuleBase" id="RU365068"/>
    </source>
</evidence>
<evidence type="ECO:0000256" key="5">
    <source>
        <dbReference type="SAM" id="MobiDB-lite"/>
    </source>
</evidence>
<organism evidence="7 8">
    <name type="scientific">Apiospora arundinis</name>
    <dbReference type="NCBI Taxonomy" id="335852"/>
    <lineage>
        <taxon>Eukaryota</taxon>
        <taxon>Fungi</taxon>
        <taxon>Dikarya</taxon>
        <taxon>Ascomycota</taxon>
        <taxon>Pezizomycotina</taxon>
        <taxon>Sordariomycetes</taxon>
        <taxon>Xylariomycetidae</taxon>
        <taxon>Amphisphaeriales</taxon>
        <taxon>Apiosporaceae</taxon>
        <taxon>Apiospora</taxon>
    </lineage>
</organism>
<feature type="compositionally biased region" description="Polar residues" evidence="5">
    <location>
        <begin position="46"/>
        <end position="58"/>
    </location>
</feature>
<protein>
    <recommendedName>
        <fullName evidence="4">ATP-dependent RNA helicase</fullName>
        <ecNumber evidence="4">3.6.4.13</ecNumber>
    </recommendedName>
</protein>
<dbReference type="Gene3D" id="3.40.50.300">
    <property type="entry name" value="P-loop containing nucleotide triphosphate hydrolases"/>
    <property type="match status" value="1"/>
</dbReference>
<comment type="function">
    <text evidence="4">RNA helicase.</text>
</comment>
<evidence type="ECO:0000256" key="2">
    <source>
        <dbReference type="ARBA" id="ARBA00022801"/>
    </source>
</evidence>
<dbReference type="PANTHER" id="PTHR24031">
    <property type="entry name" value="RNA HELICASE"/>
    <property type="match status" value="1"/>
</dbReference>
<keyword evidence="8" id="KW-1185">Reference proteome</keyword>
<comment type="similarity">
    <text evidence="4">Belongs to the DEAD box helicase family.</text>
</comment>
<dbReference type="EC" id="3.6.4.13" evidence="4"/>
<dbReference type="Pfam" id="PF00270">
    <property type="entry name" value="DEAD"/>
    <property type="match status" value="1"/>
</dbReference>
<sequence>MAQWSSVWQCISQTPAFEQLGGRRMQKPGDDVLANFRQFPEVSVPGQVSTAAPAQSTTADDHPSLPGGNDTALKSQRPIESKSPLNFRTSQGSIHWRWSSVLDQSHIWTPQAHHPPPFHQTRNESPALIQKNTIPQFLNGDSDAFLQTETGLGKTLAYLFLIVQRIMSLIHDVDSNSLGTKIHCNSGLFAMILPTRELCKQIATVHEKLLRCTPCTVST</sequence>
<evidence type="ECO:0000313" key="8">
    <source>
        <dbReference type="Proteomes" id="UP001390339"/>
    </source>
</evidence>
<dbReference type="InterPro" id="IPR027417">
    <property type="entry name" value="P-loop_NTPase"/>
</dbReference>
<comment type="caution">
    <text evidence="7">The sequence shown here is derived from an EMBL/GenBank/DDBJ whole genome shotgun (WGS) entry which is preliminary data.</text>
</comment>
<comment type="domain">
    <text evidence="4">The Q motif is unique to and characteristic of the DEAD box family of RNA helicases and controls ATP binding and hydrolysis.</text>
</comment>
<keyword evidence="4" id="KW-0694">RNA-binding</keyword>
<name>A0ABR2IWT5_9PEZI</name>
<feature type="domain" description="DEAD/DEAH-box helicase" evidence="6">
    <location>
        <begin position="129"/>
        <end position="211"/>
    </location>
</feature>
<gene>
    <name evidence="7" type="ORF">PGQ11_007886</name>
</gene>
<dbReference type="Proteomes" id="UP001390339">
    <property type="component" value="Unassembled WGS sequence"/>
</dbReference>
<accession>A0ABR2IWT5</accession>
<reference evidence="7 8" key="1">
    <citation type="journal article" date="2024" name="IMA Fungus">
        <title>Apiospora arundinis, a panoply of carbohydrate-active enzymes and secondary metabolites.</title>
        <authorList>
            <person name="Sorensen T."/>
            <person name="Petersen C."/>
            <person name="Muurmann A.T."/>
            <person name="Christiansen J.V."/>
            <person name="Brundto M.L."/>
            <person name="Overgaard C.K."/>
            <person name="Boysen A.T."/>
            <person name="Wollenberg R.D."/>
            <person name="Larsen T.O."/>
            <person name="Sorensen J.L."/>
            <person name="Nielsen K.L."/>
            <person name="Sondergaard T.E."/>
        </authorList>
    </citation>
    <scope>NUCLEOTIDE SEQUENCE [LARGE SCALE GENOMIC DNA]</scope>
    <source>
        <strain evidence="7 8">AAU 773</strain>
    </source>
</reference>
<dbReference type="InterPro" id="IPR011545">
    <property type="entry name" value="DEAD/DEAH_box_helicase_dom"/>
</dbReference>
<evidence type="ECO:0000256" key="1">
    <source>
        <dbReference type="ARBA" id="ARBA00022741"/>
    </source>
</evidence>
<keyword evidence="3 4" id="KW-0067">ATP-binding</keyword>
<dbReference type="EMBL" id="JAPCWZ010000004">
    <property type="protein sequence ID" value="KAK8869308.1"/>
    <property type="molecule type" value="Genomic_DNA"/>
</dbReference>
<dbReference type="SUPFAM" id="SSF52540">
    <property type="entry name" value="P-loop containing nucleoside triphosphate hydrolases"/>
    <property type="match status" value="1"/>
</dbReference>
<evidence type="ECO:0000313" key="7">
    <source>
        <dbReference type="EMBL" id="KAK8869308.1"/>
    </source>
</evidence>
<keyword evidence="1 4" id="KW-0547">Nucleotide-binding</keyword>
<keyword evidence="2 4" id="KW-0378">Hydrolase</keyword>
<keyword evidence="4" id="KW-0347">Helicase</keyword>
<comment type="catalytic activity">
    <reaction evidence="4">
        <text>ATP + H2O = ADP + phosphate + H(+)</text>
        <dbReference type="Rhea" id="RHEA:13065"/>
        <dbReference type="ChEBI" id="CHEBI:15377"/>
        <dbReference type="ChEBI" id="CHEBI:15378"/>
        <dbReference type="ChEBI" id="CHEBI:30616"/>
        <dbReference type="ChEBI" id="CHEBI:43474"/>
        <dbReference type="ChEBI" id="CHEBI:456216"/>
        <dbReference type="EC" id="3.6.4.13"/>
    </reaction>
</comment>